<keyword evidence="1 2" id="KW-0238">DNA-binding</keyword>
<dbReference type="RefSeq" id="WP_203765780.1">
    <property type="nucleotide sequence ID" value="NZ_BAAABO010000019.1"/>
</dbReference>
<dbReference type="Gene3D" id="1.10.357.10">
    <property type="entry name" value="Tetracycline Repressor, domain 2"/>
    <property type="match status" value="1"/>
</dbReference>
<dbReference type="SUPFAM" id="SSF46689">
    <property type="entry name" value="Homeodomain-like"/>
    <property type="match status" value="1"/>
</dbReference>
<sequence length="181" mass="19798">MTGKVRQRSTAEERRQTVMSTAIRVFAAKGYYGTSTVEVAQAAGISQGYLYRLYADKEALFIAVVDYCSQRLRDNVAAAMARVTSTDPEAVLDQLRVAYRQLIDDRDLLMVLMQANCAAGVPAIGEAVRQCYATQVEYVRAASGATDEQLRRYFADSLLANVVSAVGADAIDAPWARTLRA</sequence>
<evidence type="ECO:0000259" key="3">
    <source>
        <dbReference type="PROSITE" id="PS50977"/>
    </source>
</evidence>
<organism evidence="4 5">
    <name type="scientific">Paractinoplanes deccanensis</name>
    <dbReference type="NCBI Taxonomy" id="113561"/>
    <lineage>
        <taxon>Bacteria</taxon>
        <taxon>Bacillati</taxon>
        <taxon>Actinomycetota</taxon>
        <taxon>Actinomycetes</taxon>
        <taxon>Micromonosporales</taxon>
        <taxon>Micromonosporaceae</taxon>
        <taxon>Paractinoplanes</taxon>
    </lineage>
</organism>
<dbReference type="InterPro" id="IPR009057">
    <property type="entry name" value="Homeodomain-like_sf"/>
</dbReference>
<gene>
    <name evidence="4" type="ORF">Ade02nite_40710</name>
</gene>
<dbReference type="PRINTS" id="PR00455">
    <property type="entry name" value="HTHTETR"/>
</dbReference>
<evidence type="ECO:0000256" key="1">
    <source>
        <dbReference type="ARBA" id="ARBA00023125"/>
    </source>
</evidence>
<dbReference type="PANTHER" id="PTHR30055">
    <property type="entry name" value="HTH-TYPE TRANSCRIPTIONAL REGULATOR RUTR"/>
    <property type="match status" value="1"/>
</dbReference>
<protein>
    <recommendedName>
        <fullName evidence="3">HTH tetR-type domain-containing protein</fullName>
    </recommendedName>
</protein>
<name>A0ABQ3Y630_9ACTN</name>
<evidence type="ECO:0000256" key="2">
    <source>
        <dbReference type="PROSITE-ProRule" id="PRU00335"/>
    </source>
</evidence>
<evidence type="ECO:0000313" key="5">
    <source>
        <dbReference type="Proteomes" id="UP000609879"/>
    </source>
</evidence>
<dbReference type="PROSITE" id="PS50977">
    <property type="entry name" value="HTH_TETR_2"/>
    <property type="match status" value="1"/>
</dbReference>
<accession>A0ABQ3Y630</accession>
<reference evidence="4 5" key="1">
    <citation type="submission" date="2021-01" db="EMBL/GenBank/DDBJ databases">
        <title>Whole genome shotgun sequence of Actinoplanes deccanensis NBRC 13994.</title>
        <authorList>
            <person name="Komaki H."/>
            <person name="Tamura T."/>
        </authorList>
    </citation>
    <scope>NUCLEOTIDE SEQUENCE [LARGE SCALE GENOMIC DNA]</scope>
    <source>
        <strain evidence="4 5">NBRC 13994</strain>
    </source>
</reference>
<dbReference type="PANTHER" id="PTHR30055:SF146">
    <property type="entry name" value="HTH-TYPE TRANSCRIPTIONAL DUAL REGULATOR CECR"/>
    <property type="match status" value="1"/>
</dbReference>
<dbReference type="EMBL" id="BOMI01000077">
    <property type="protein sequence ID" value="GID75430.1"/>
    <property type="molecule type" value="Genomic_DNA"/>
</dbReference>
<evidence type="ECO:0000313" key="4">
    <source>
        <dbReference type="EMBL" id="GID75430.1"/>
    </source>
</evidence>
<dbReference type="Proteomes" id="UP000609879">
    <property type="component" value="Unassembled WGS sequence"/>
</dbReference>
<dbReference type="InterPro" id="IPR050109">
    <property type="entry name" value="HTH-type_TetR-like_transc_reg"/>
</dbReference>
<feature type="domain" description="HTH tetR-type" evidence="3">
    <location>
        <begin position="12"/>
        <end position="72"/>
    </location>
</feature>
<feature type="DNA-binding region" description="H-T-H motif" evidence="2">
    <location>
        <begin position="35"/>
        <end position="54"/>
    </location>
</feature>
<comment type="caution">
    <text evidence="4">The sequence shown here is derived from an EMBL/GenBank/DDBJ whole genome shotgun (WGS) entry which is preliminary data.</text>
</comment>
<proteinExistence type="predicted"/>
<dbReference type="Pfam" id="PF00440">
    <property type="entry name" value="TetR_N"/>
    <property type="match status" value="1"/>
</dbReference>
<dbReference type="InterPro" id="IPR001647">
    <property type="entry name" value="HTH_TetR"/>
</dbReference>
<keyword evidence="5" id="KW-1185">Reference proteome</keyword>